<dbReference type="InterPro" id="IPR054573">
    <property type="entry name" value="PP2A/SF3B1-like_HEAT"/>
</dbReference>
<dbReference type="InterPro" id="IPR051023">
    <property type="entry name" value="PP2A_Regulatory_Subunit_A"/>
</dbReference>
<dbReference type="SUPFAM" id="SSF48371">
    <property type="entry name" value="ARM repeat"/>
    <property type="match status" value="1"/>
</dbReference>
<dbReference type="PROSITE" id="PS50077">
    <property type="entry name" value="HEAT_REPEAT"/>
    <property type="match status" value="6"/>
</dbReference>
<dbReference type="GeneID" id="94827343"/>
<dbReference type="GO" id="GO:0000159">
    <property type="term" value="C:protein phosphatase type 2A complex"/>
    <property type="evidence" value="ECO:0007669"/>
    <property type="project" value="TreeGrafter"/>
</dbReference>
<evidence type="ECO:0000256" key="2">
    <source>
        <dbReference type="ARBA" id="ARBA00038332"/>
    </source>
</evidence>
<dbReference type="InterPro" id="IPR011989">
    <property type="entry name" value="ARM-like"/>
</dbReference>
<reference evidence="5" key="1">
    <citation type="submission" date="2016-10" db="EMBL/GenBank/DDBJ databases">
        <authorList>
            <person name="Benchimol M."/>
            <person name="Almeida L.G."/>
            <person name="Vasconcelos A.T."/>
            <person name="Perreira-Neves A."/>
            <person name="Rosa I.A."/>
            <person name="Tasca T."/>
            <person name="Bogo M.R."/>
            <person name="de Souza W."/>
        </authorList>
    </citation>
    <scope>NUCLEOTIDE SEQUENCE [LARGE SCALE GENOMIC DNA]</scope>
    <source>
        <strain evidence="5">K</strain>
    </source>
</reference>
<feature type="repeat" description="HEAT" evidence="3">
    <location>
        <begin position="115"/>
        <end position="153"/>
    </location>
</feature>
<evidence type="ECO:0000256" key="3">
    <source>
        <dbReference type="PROSITE-ProRule" id="PRU00103"/>
    </source>
</evidence>
<feature type="repeat" description="HEAT" evidence="3">
    <location>
        <begin position="233"/>
        <end position="268"/>
    </location>
</feature>
<dbReference type="OrthoDB" id="340346at2759"/>
<feature type="repeat" description="HEAT" evidence="3">
    <location>
        <begin position="352"/>
        <end position="390"/>
    </location>
</feature>
<evidence type="ECO:0000313" key="6">
    <source>
        <dbReference type="Proteomes" id="UP000179807"/>
    </source>
</evidence>
<dbReference type="FunFam" id="1.25.10.10:FF:000318">
    <property type="entry name" value="Serine/threonine-protein phosphatase 2A regulatory subunit A gamma isoform"/>
    <property type="match status" value="1"/>
</dbReference>
<dbReference type="InterPro" id="IPR021133">
    <property type="entry name" value="HEAT_type_2"/>
</dbReference>
<dbReference type="Pfam" id="PF22646">
    <property type="entry name" value="PPP2R1A-like_HEAT"/>
    <property type="match status" value="1"/>
</dbReference>
<feature type="repeat" description="HEAT" evidence="3">
    <location>
        <begin position="274"/>
        <end position="312"/>
    </location>
</feature>
<dbReference type="EMBL" id="MLAK01000738">
    <property type="protein sequence ID" value="OHT06030.1"/>
    <property type="molecule type" value="Genomic_DNA"/>
</dbReference>
<sequence length="534" mass="58390">MQFLMSANQLDGEVQMSLASGFGALIKYVGGAEYAHVLLGPLKVLASAEESIVRDKAIESMGTICDAIPAANADTNLMTTCRDLAGAEFFTARASACAFIVKVYAKVSDPNKTQLRNIFKSLVKDETPMVRRSALKYLPKLCEALPSNVIIGEVAKEILTSSVNDDEDSVRLLLPASLSVISGKLSDSERAALIVSLVKMIVKDGSWRVRSALANDLPTISKPFTQESVMNDICPLLLRLMRDPEAETKTAACRAVSGILALLKDQEAFIAEKFIPEIGNLTNDGAPQVRREVALRLMELASVIDRHNANASIVPLFIQILRESDNEASVALLTSLLTYVDKVDLPGMTPAILPVILEIAGETHWRVKCVIIKLIPSFANVLGLDDFTKKLFPLVNTWLSDSIYSVREAMATQLGALVQQFGVDWATQALAPVILQFKANQNYLIRQVTLMCVNHLQGVIPMSVLVKQFLPVVLHMSNDRVANVKFLVAKTLLLFVGTNEPKINQQIQACLKTLSNDADTDVKYFACMALLKCQ</sequence>
<evidence type="ECO:0000256" key="1">
    <source>
        <dbReference type="ARBA" id="ARBA00022737"/>
    </source>
</evidence>
<feature type="repeat" description="HEAT" evidence="3">
    <location>
        <begin position="194"/>
        <end position="232"/>
    </location>
</feature>
<feature type="repeat" description="HEAT" evidence="3">
    <location>
        <begin position="391"/>
        <end position="428"/>
    </location>
</feature>
<comment type="caution">
    <text evidence="5">The sequence shown here is derived from an EMBL/GenBank/DDBJ whole genome shotgun (WGS) entry which is preliminary data.</text>
</comment>
<dbReference type="AlphaFoldDB" id="A0A1J4K8N4"/>
<evidence type="ECO:0000259" key="4">
    <source>
        <dbReference type="Pfam" id="PF22646"/>
    </source>
</evidence>
<organism evidence="5 6">
    <name type="scientific">Tritrichomonas foetus</name>
    <dbReference type="NCBI Taxonomy" id="1144522"/>
    <lineage>
        <taxon>Eukaryota</taxon>
        <taxon>Metamonada</taxon>
        <taxon>Parabasalia</taxon>
        <taxon>Tritrichomonadida</taxon>
        <taxon>Tritrichomonadidae</taxon>
        <taxon>Tritrichomonas</taxon>
    </lineage>
</organism>
<dbReference type="Gene3D" id="1.25.10.10">
    <property type="entry name" value="Leucine-rich Repeat Variant"/>
    <property type="match status" value="1"/>
</dbReference>
<evidence type="ECO:0000313" key="5">
    <source>
        <dbReference type="EMBL" id="OHT06030.1"/>
    </source>
</evidence>
<accession>A0A1J4K8N4</accession>
<dbReference type="RefSeq" id="XP_068359166.1">
    <property type="nucleotide sequence ID" value="XM_068492639.1"/>
</dbReference>
<proteinExistence type="inferred from homology"/>
<keyword evidence="6" id="KW-1185">Reference proteome</keyword>
<dbReference type="PANTHER" id="PTHR10648">
    <property type="entry name" value="SERINE/THREONINE-PROTEIN PHOSPHATASE PP2A 65 KDA REGULATORY SUBUNIT"/>
    <property type="match status" value="1"/>
</dbReference>
<dbReference type="GO" id="GO:0019888">
    <property type="term" value="F:protein phosphatase regulator activity"/>
    <property type="evidence" value="ECO:0007669"/>
    <property type="project" value="TreeGrafter"/>
</dbReference>
<feature type="domain" description="Phosphatase PP2A regulatory subunit A/Splicing factor 3B subunit 1-like HEAT repeat" evidence="4">
    <location>
        <begin position="227"/>
        <end position="303"/>
    </location>
</feature>
<dbReference type="PANTHER" id="PTHR10648:SF4">
    <property type="entry name" value="PROTEIN PHOSPHATASE 2 (FORMERLY 2A), REGULATORY SUBUNIT A, BETA ISOFORM-RELATED"/>
    <property type="match status" value="1"/>
</dbReference>
<dbReference type="GO" id="GO:0005829">
    <property type="term" value="C:cytosol"/>
    <property type="evidence" value="ECO:0007669"/>
    <property type="project" value="TreeGrafter"/>
</dbReference>
<keyword evidence="1" id="KW-0677">Repeat</keyword>
<dbReference type="VEuPathDB" id="TrichDB:TRFO_05669"/>
<name>A0A1J4K8N4_9EUKA</name>
<dbReference type="InterPro" id="IPR016024">
    <property type="entry name" value="ARM-type_fold"/>
</dbReference>
<dbReference type="Proteomes" id="UP000179807">
    <property type="component" value="Unassembled WGS sequence"/>
</dbReference>
<protein>
    <submittedName>
        <fullName evidence="5">HEAT repeat family protein</fullName>
    </submittedName>
</protein>
<comment type="similarity">
    <text evidence="2">Belongs to the phosphatase 2A regulatory subunit A family.</text>
</comment>
<gene>
    <name evidence="5" type="ORF">TRFO_05669</name>
</gene>
<dbReference type="GO" id="GO:0005634">
    <property type="term" value="C:nucleus"/>
    <property type="evidence" value="ECO:0007669"/>
    <property type="project" value="TreeGrafter"/>
</dbReference>